<gene>
    <name evidence="1" type="ORF">CALCODRAFT_372411</name>
</gene>
<proteinExistence type="predicted"/>
<dbReference type="EMBL" id="KV424006">
    <property type="protein sequence ID" value="KZT54840.1"/>
    <property type="molecule type" value="Genomic_DNA"/>
</dbReference>
<keyword evidence="2" id="KW-1185">Reference proteome</keyword>
<dbReference type="InParanoid" id="A0A165EGT2"/>
<accession>A0A165EGT2</accession>
<name>A0A165EGT2_9BASI</name>
<sequence length="178" mass="20171">MEGNYSSAHVSLRSVRHQRRSVQVCPASCQLRLRYWFLRISYPSFSIRNIVNSSKLDVTFVVALAHNLVSFKALHLSHREIASSPYNVHRLCAHSTSTSIRVPLSNPSLSPCNVSKGSDVWRACNGAELIRRSLVTWNRCTSPNIIFPDVFISCRNWRDIIAYVYSGINTRLFSICAV</sequence>
<organism evidence="1 2">
    <name type="scientific">Calocera cornea HHB12733</name>
    <dbReference type="NCBI Taxonomy" id="1353952"/>
    <lineage>
        <taxon>Eukaryota</taxon>
        <taxon>Fungi</taxon>
        <taxon>Dikarya</taxon>
        <taxon>Basidiomycota</taxon>
        <taxon>Agaricomycotina</taxon>
        <taxon>Dacrymycetes</taxon>
        <taxon>Dacrymycetales</taxon>
        <taxon>Dacrymycetaceae</taxon>
        <taxon>Calocera</taxon>
    </lineage>
</organism>
<protein>
    <submittedName>
        <fullName evidence="1">Uncharacterized protein</fullName>
    </submittedName>
</protein>
<dbReference type="Proteomes" id="UP000076842">
    <property type="component" value="Unassembled WGS sequence"/>
</dbReference>
<evidence type="ECO:0000313" key="2">
    <source>
        <dbReference type="Proteomes" id="UP000076842"/>
    </source>
</evidence>
<dbReference type="AlphaFoldDB" id="A0A165EGT2"/>
<reference evidence="1 2" key="1">
    <citation type="journal article" date="2016" name="Mol. Biol. Evol.">
        <title>Comparative Genomics of Early-Diverging Mushroom-Forming Fungi Provides Insights into the Origins of Lignocellulose Decay Capabilities.</title>
        <authorList>
            <person name="Nagy L.G."/>
            <person name="Riley R."/>
            <person name="Tritt A."/>
            <person name="Adam C."/>
            <person name="Daum C."/>
            <person name="Floudas D."/>
            <person name="Sun H."/>
            <person name="Yadav J.S."/>
            <person name="Pangilinan J."/>
            <person name="Larsson K.H."/>
            <person name="Matsuura K."/>
            <person name="Barry K."/>
            <person name="Labutti K."/>
            <person name="Kuo R."/>
            <person name="Ohm R.A."/>
            <person name="Bhattacharya S.S."/>
            <person name="Shirouzu T."/>
            <person name="Yoshinaga Y."/>
            <person name="Martin F.M."/>
            <person name="Grigoriev I.V."/>
            <person name="Hibbett D.S."/>
        </authorList>
    </citation>
    <scope>NUCLEOTIDE SEQUENCE [LARGE SCALE GENOMIC DNA]</scope>
    <source>
        <strain evidence="1 2">HHB12733</strain>
    </source>
</reference>
<evidence type="ECO:0000313" key="1">
    <source>
        <dbReference type="EMBL" id="KZT54840.1"/>
    </source>
</evidence>